<dbReference type="GO" id="GO:0008270">
    <property type="term" value="F:zinc ion binding"/>
    <property type="evidence" value="ECO:0007669"/>
    <property type="project" value="UniProtKB-KW"/>
</dbReference>
<dbReference type="PROSITE" id="PS51128">
    <property type="entry name" value="ZF_DKSA_2"/>
    <property type="match status" value="1"/>
</dbReference>
<comment type="caution">
    <text evidence="6">The sequence shown here is derived from an EMBL/GenBank/DDBJ whole genome shotgun (WGS) entry which is preliminary data.</text>
</comment>
<keyword evidence="2" id="KW-0863">Zinc-finger</keyword>
<dbReference type="EMBL" id="ACFC01000001">
    <property type="protein sequence ID" value="EEE09622.1"/>
    <property type="molecule type" value="Genomic_DNA"/>
</dbReference>
<dbReference type="Proteomes" id="UP000004535">
    <property type="component" value="Unassembled WGS sequence"/>
</dbReference>
<evidence type="ECO:0000259" key="5">
    <source>
        <dbReference type="Pfam" id="PF01258"/>
    </source>
</evidence>
<keyword evidence="3" id="KW-0862">Zinc</keyword>
<evidence type="ECO:0000313" key="7">
    <source>
        <dbReference type="Proteomes" id="UP000004535"/>
    </source>
</evidence>
<accession>B9BIT9</accession>
<feature type="domain" description="Zinc finger DksA/TraR C4-type" evidence="5">
    <location>
        <begin position="214"/>
        <end position="249"/>
    </location>
</feature>
<dbReference type="PANTHER" id="PTHR33823">
    <property type="entry name" value="RNA POLYMERASE-BINDING TRANSCRIPTION FACTOR DKSA-RELATED"/>
    <property type="match status" value="1"/>
</dbReference>
<gene>
    <name evidence="6" type="ORF">BURMUCGD2_4995</name>
</gene>
<dbReference type="AlphaFoldDB" id="B9BIT9"/>
<name>B9BIT9_9BURK</name>
<organism evidence="6 7">
    <name type="scientific">Burkholderia multivorans CGD2</name>
    <dbReference type="NCBI Taxonomy" id="513052"/>
    <lineage>
        <taxon>Bacteria</taxon>
        <taxon>Pseudomonadati</taxon>
        <taxon>Pseudomonadota</taxon>
        <taxon>Betaproteobacteria</taxon>
        <taxon>Burkholderiales</taxon>
        <taxon>Burkholderiaceae</taxon>
        <taxon>Burkholderia</taxon>
        <taxon>Burkholderia cepacia complex</taxon>
    </lineage>
</organism>
<evidence type="ECO:0000256" key="4">
    <source>
        <dbReference type="PROSITE-ProRule" id="PRU00510"/>
    </source>
</evidence>
<evidence type="ECO:0000256" key="3">
    <source>
        <dbReference type="ARBA" id="ARBA00022833"/>
    </source>
</evidence>
<reference evidence="6 7" key="1">
    <citation type="journal article" date="2012" name="J. Bacteriol.">
        <title>Draft Genome Sequence Determination for Cystic Fibrosis and Chronic Granulomatous Disease Burkholderia multivorans Isolates.</title>
        <authorList>
            <person name="Varga J.J."/>
            <person name="Losada L."/>
            <person name="Zelazny A.M."/>
            <person name="Brinkac L."/>
            <person name="Harkins D."/>
            <person name="Radune D."/>
            <person name="Hostetler J."/>
            <person name="Sampaio E.P."/>
            <person name="Ronning C.M."/>
            <person name="Nierman W.C."/>
            <person name="Greenberg D.E."/>
            <person name="Holland S.M."/>
            <person name="Goldberg J.B."/>
        </authorList>
    </citation>
    <scope>NUCLEOTIDE SEQUENCE [LARGE SCALE GENOMIC DNA]</scope>
    <source>
        <strain evidence="6 7">CGD2</strain>
    </source>
</reference>
<proteinExistence type="predicted"/>
<dbReference type="Gene3D" id="1.20.120.910">
    <property type="entry name" value="DksA, coiled-coil domain"/>
    <property type="match status" value="1"/>
</dbReference>
<evidence type="ECO:0000313" key="6">
    <source>
        <dbReference type="EMBL" id="EEE09622.1"/>
    </source>
</evidence>
<dbReference type="SUPFAM" id="SSF57716">
    <property type="entry name" value="Glucocorticoid receptor-like (DNA-binding domain)"/>
    <property type="match status" value="1"/>
</dbReference>
<evidence type="ECO:0000256" key="1">
    <source>
        <dbReference type="ARBA" id="ARBA00022723"/>
    </source>
</evidence>
<evidence type="ECO:0000256" key="2">
    <source>
        <dbReference type="ARBA" id="ARBA00022771"/>
    </source>
</evidence>
<sequence>MKGTLERIAWNVACATRLRNTCGSASGNASSRTMPMEVEAGPSAARFGMRARCVFASVPGFCAAPARAARAARSDQHVPPGWVYAASNARGVPCTRGSIRSQRRASFALAAAPRRVRGRRTRNPEQETTMALDERQRHALLQRLNECEQALRAELRASEDQRASESYAELAGASPDEGDEANADLFVDVDHGLIGMKLAELRAIRRAQQRMVDGSYGECIDCDGPVGYARLRARPTAERCTQCQALYERRYATAPRASL</sequence>
<keyword evidence="1" id="KW-0479">Metal-binding</keyword>
<dbReference type="InterPro" id="IPR000962">
    <property type="entry name" value="Znf_DskA_TraR"/>
</dbReference>
<protein>
    <submittedName>
        <fullName evidence="6">Transcriptional regulator, TraR/DksA family</fullName>
    </submittedName>
</protein>
<dbReference type="Pfam" id="PF01258">
    <property type="entry name" value="zf-dskA_traR"/>
    <property type="match status" value="1"/>
</dbReference>
<dbReference type="PANTHER" id="PTHR33823:SF4">
    <property type="entry name" value="GENERAL STRESS PROTEIN 16O"/>
    <property type="match status" value="1"/>
</dbReference>
<feature type="zinc finger region" description="dksA C4-type" evidence="4">
    <location>
        <begin position="219"/>
        <end position="243"/>
    </location>
</feature>